<dbReference type="SUPFAM" id="SSF52402">
    <property type="entry name" value="Adenine nucleotide alpha hydrolases-like"/>
    <property type="match status" value="1"/>
</dbReference>
<dbReference type="CDD" id="cd23659">
    <property type="entry name" value="USP_At3g01520-like"/>
    <property type="match status" value="1"/>
</dbReference>
<name>A0A9P6NMA3_9BASI</name>
<dbReference type="PANTHER" id="PTHR46100">
    <property type="entry name" value="IMP2'P"/>
    <property type="match status" value="1"/>
</dbReference>
<feature type="compositionally biased region" description="Low complexity" evidence="1">
    <location>
        <begin position="152"/>
        <end position="164"/>
    </location>
</feature>
<dbReference type="InterPro" id="IPR014729">
    <property type="entry name" value="Rossmann-like_a/b/a_fold"/>
</dbReference>
<dbReference type="OrthoDB" id="992776at2759"/>
<protein>
    <recommendedName>
        <fullName evidence="2">UspA domain-containing protein</fullName>
    </recommendedName>
</protein>
<dbReference type="Proteomes" id="UP000886653">
    <property type="component" value="Unassembled WGS sequence"/>
</dbReference>
<feature type="domain" description="UspA" evidence="2">
    <location>
        <begin position="335"/>
        <end position="479"/>
    </location>
</feature>
<evidence type="ECO:0000313" key="4">
    <source>
        <dbReference type="Proteomes" id="UP000886653"/>
    </source>
</evidence>
<organism evidence="3 4">
    <name type="scientific">Cronartium quercuum f. sp. fusiforme G11</name>
    <dbReference type="NCBI Taxonomy" id="708437"/>
    <lineage>
        <taxon>Eukaryota</taxon>
        <taxon>Fungi</taxon>
        <taxon>Dikarya</taxon>
        <taxon>Basidiomycota</taxon>
        <taxon>Pucciniomycotina</taxon>
        <taxon>Pucciniomycetes</taxon>
        <taxon>Pucciniales</taxon>
        <taxon>Coleosporiaceae</taxon>
        <taxon>Cronartium</taxon>
    </lineage>
</organism>
<dbReference type="AlphaFoldDB" id="A0A9P6NMA3"/>
<comment type="caution">
    <text evidence="3">The sequence shown here is derived from an EMBL/GenBank/DDBJ whole genome shotgun (WGS) entry which is preliminary data.</text>
</comment>
<dbReference type="Gene3D" id="3.40.50.620">
    <property type="entry name" value="HUPs"/>
    <property type="match status" value="1"/>
</dbReference>
<feature type="compositionally biased region" description="Basic and acidic residues" evidence="1">
    <location>
        <begin position="117"/>
        <end position="126"/>
    </location>
</feature>
<feature type="region of interest" description="Disordered" evidence="1">
    <location>
        <begin position="483"/>
        <end position="551"/>
    </location>
</feature>
<feature type="compositionally biased region" description="Acidic residues" evidence="1">
    <location>
        <begin position="203"/>
        <end position="213"/>
    </location>
</feature>
<feature type="region of interest" description="Disordered" evidence="1">
    <location>
        <begin position="271"/>
        <end position="296"/>
    </location>
</feature>
<dbReference type="InterPro" id="IPR006015">
    <property type="entry name" value="Universal_stress_UspA"/>
</dbReference>
<keyword evidence="4" id="KW-1185">Reference proteome</keyword>
<feature type="region of interest" description="Disordered" evidence="1">
    <location>
        <begin position="1"/>
        <end position="224"/>
    </location>
</feature>
<feature type="compositionally biased region" description="Polar residues" evidence="1">
    <location>
        <begin position="31"/>
        <end position="48"/>
    </location>
</feature>
<accession>A0A9P6NMA3</accession>
<gene>
    <name evidence="3" type="ORF">CROQUDRAFT_44124</name>
</gene>
<evidence type="ECO:0000256" key="1">
    <source>
        <dbReference type="SAM" id="MobiDB-lite"/>
    </source>
</evidence>
<sequence>MKSLFHKKVPSVTSFSFGSFRSNSRDPSEPRSPNHSQSDCDNNNSTKVNKPASAPPPITLVVCPDDPSQLQILEPSTAATSSRDRRGRSGSLVNDHSNQDGTAQEQRGRSISANGIRVDERPKSERSSSTNTFNSPRIRLSALFQPSHRHSSSASCTTTSAAWSKTDESDGEEIADVRPGTAFDQESDSDSETSGTDQSSNEDKDEEDESAIEENDRIRANTNANASALKPIDYLQQSSQPIPFIDQAPNLTAPPLPPAFVSADLPRVNQKKKHSIISNKTPSLRRKKSQHQSPAAQLPLTVSRPIYEKNRCTITIEHGDRAAALATAERTRFYLVASDMSEESKYAIEWTIGTVLRQGDECLILNVIETETKLDPEEGGSGGDPMAKIRNQKDRQEKATLLVREATALLERTRLNVKVTCQALHAKNSKHMLIDSIDFLKPHLVIVGSRGLSAIKGSIMGSVSHYLVQKSSVPVMVARRKLRPPPKVYKHKSELDRQPRMRLDQAEIDKESHNSQVAHVSPSIEKSTRTPSLDLASESKNKGKQSAGGRF</sequence>
<dbReference type="EMBL" id="MU167258">
    <property type="protein sequence ID" value="KAG0146643.1"/>
    <property type="molecule type" value="Genomic_DNA"/>
</dbReference>
<dbReference type="InterPro" id="IPR006016">
    <property type="entry name" value="UspA"/>
</dbReference>
<reference evidence="3" key="1">
    <citation type="submission" date="2013-11" db="EMBL/GenBank/DDBJ databases">
        <title>Genome sequence of the fusiform rust pathogen reveals effectors for host alternation and coevolution with pine.</title>
        <authorList>
            <consortium name="DOE Joint Genome Institute"/>
            <person name="Smith K."/>
            <person name="Pendleton A."/>
            <person name="Kubisiak T."/>
            <person name="Anderson C."/>
            <person name="Salamov A."/>
            <person name="Aerts A."/>
            <person name="Riley R."/>
            <person name="Clum A."/>
            <person name="Lindquist E."/>
            <person name="Ence D."/>
            <person name="Campbell M."/>
            <person name="Kronenberg Z."/>
            <person name="Feau N."/>
            <person name="Dhillon B."/>
            <person name="Hamelin R."/>
            <person name="Burleigh J."/>
            <person name="Smith J."/>
            <person name="Yandell M."/>
            <person name="Nelson C."/>
            <person name="Grigoriev I."/>
            <person name="Davis J."/>
        </authorList>
    </citation>
    <scope>NUCLEOTIDE SEQUENCE</scope>
    <source>
        <strain evidence="3">G11</strain>
    </source>
</reference>
<dbReference type="PANTHER" id="PTHR46100:SF4">
    <property type="entry name" value="USPA DOMAIN-CONTAINING PROTEIN"/>
    <property type="match status" value="1"/>
</dbReference>
<feature type="compositionally biased region" description="Polar residues" evidence="1">
    <location>
        <begin position="92"/>
        <end position="113"/>
    </location>
</feature>
<feature type="region of interest" description="Disordered" evidence="1">
    <location>
        <begin position="374"/>
        <end position="393"/>
    </location>
</feature>
<dbReference type="Pfam" id="PF00582">
    <property type="entry name" value="Usp"/>
    <property type="match status" value="1"/>
</dbReference>
<evidence type="ECO:0000313" key="3">
    <source>
        <dbReference type="EMBL" id="KAG0146643.1"/>
    </source>
</evidence>
<evidence type="ECO:0000259" key="2">
    <source>
        <dbReference type="Pfam" id="PF00582"/>
    </source>
</evidence>
<dbReference type="PRINTS" id="PR01438">
    <property type="entry name" value="UNVRSLSTRESS"/>
</dbReference>
<proteinExistence type="predicted"/>
<feature type="compositionally biased region" description="Basic and acidic residues" evidence="1">
    <location>
        <begin position="491"/>
        <end position="513"/>
    </location>
</feature>